<evidence type="ECO:0000313" key="1">
    <source>
        <dbReference type="EMBL" id="QNE89118.1"/>
    </source>
</evidence>
<dbReference type="EMBL" id="CP059404">
    <property type="protein sequence ID" value="QNE89118.1"/>
    <property type="molecule type" value="Genomic_DNA"/>
</dbReference>
<gene>
    <name evidence="1" type="ORF">H0194_08605</name>
</gene>
<proteinExistence type="predicted"/>
<organism evidence="1 2">
    <name type="scientific">Corynebacterium incognita</name>
    <dbReference type="NCBI Taxonomy" id="2754725"/>
    <lineage>
        <taxon>Bacteria</taxon>
        <taxon>Bacillati</taxon>
        <taxon>Actinomycetota</taxon>
        <taxon>Actinomycetes</taxon>
        <taxon>Mycobacteriales</taxon>
        <taxon>Corynebacteriaceae</taxon>
        <taxon>Corynebacterium</taxon>
    </lineage>
</organism>
<evidence type="ECO:0000313" key="2">
    <source>
        <dbReference type="Proteomes" id="UP000515743"/>
    </source>
</evidence>
<protein>
    <submittedName>
        <fullName evidence="1">Uncharacterized protein</fullName>
    </submittedName>
</protein>
<accession>A0A7G7CNF2</accession>
<dbReference type="AlphaFoldDB" id="A0A7G7CNF2"/>
<dbReference type="RefSeq" id="WP_185175496.1">
    <property type="nucleotide sequence ID" value="NZ_CP059404.1"/>
</dbReference>
<name>A0A7G7CNF2_9CORY</name>
<keyword evidence="2" id="KW-1185">Reference proteome</keyword>
<reference evidence="1 2" key="1">
    <citation type="submission" date="2020-07" db="EMBL/GenBank/DDBJ databases">
        <title>Complete genome and description of Corynebacterium incognita strain Marseille-Q3630 sp. nov.</title>
        <authorList>
            <person name="Boxberger M."/>
        </authorList>
    </citation>
    <scope>NUCLEOTIDE SEQUENCE [LARGE SCALE GENOMIC DNA]</scope>
    <source>
        <strain evidence="1 2">Marseille-Q3630</strain>
    </source>
</reference>
<dbReference type="Proteomes" id="UP000515743">
    <property type="component" value="Chromosome"/>
</dbReference>
<sequence>MEDSTSLRPTRALNAAELAGTHNRVSISPDIVRTLAHELGYSKHPAFVDGQRNTLPHLYDLSDVLELMLRAKLPELCAIPSPDQQLESQIADNLLQRIFAHDFTTRSEVHDLLPSETVVLFKMGPPRLWGYAVRQRLAADAEQAIPASYHQDPTGPHTDPQEAWLGAHVTDASDLTSLDTKVSDVPVDEDRYQRLRLGMSLVDGYDQVWSSARGHWRVSTDTRYIVPSRYGWCPYVYRVADDGWRRDEFDGSRDRYMATRGYFIDVKRQRLMELGAPNPDNAWRPKVRVSEQPPTDRDLEVASVLSDSLIALGAPQRNPVIRLRQRGRNLF</sequence>
<dbReference type="KEGG" id="cik:H0194_08605"/>